<dbReference type="InterPro" id="IPR015904">
    <property type="entry name" value="Sulphide_quinone_reductase"/>
</dbReference>
<keyword evidence="4" id="KW-0274">FAD</keyword>
<organism evidence="8 9">
    <name type="scientific">Sphingomonas edaphi</name>
    <dbReference type="NCBI Taxonomy" id="2315689"/>
    <lineage>
        <taxon>Bacteria</taxon>
        <taxon>Pseudomonadati</taxon>
        <taxon>Pseudomonadota</taxon>
        <taxon>Alphaproteobacteria</taxon>
        <taxon>Sphingomonadales</taxon>
        <taxon>Sphingomonadaceae</taxon>
        <taxon>Sphingomonas</taxon>
    </lineage>
</organism>
<dbReference type="Pfam" id="PF07992">
    <property type="entry name" value="Pyr_redox_2"/>
    <property type="match status" value="1"/>
</dbReference>
<keyword evidence="6" id="KW-0560">Oxidoreductase</keyword>
<dbReference type="InterPro" id="IPR036188">
    <property type="entry name" value="FAD/NAD-bd_sf"/>
</dbReference>
<keyword evidence="2" id="KW-0285">Flavoprotein</keyword>
<proteinExistence type="predicted"/>
<accession>A0A418Q0M9</accession>
<sequence>MPDHDIVIVGGGAGGIAVAASLLKRNKSLDIAIIEPRDSHYYQPGFTLIGAGIFTPEQVRRSTASLIPSGVTWLQTSVTGFEPRSNQVRLAEGGTLQYKLLIVATGNRLDFDSIPGLAATLGKNGVTSNYRIDLAPYTWELVRLLQTGRAIFTQPPMPIKCAGAPQKAMYLSCSEWERQFRLDQIDVEFHTAGAVLFGVPDYVPALEQTVERYGIDVQLGSNLVAVDGESRTAVFKSEAGETVRQFDMLHVTPPQKGCQVVADSEIADAAGYVEVDQMTLRHKRFPNVMALGDAGSMPNAKTAAAVRKQAPVAAVNALAILDGREPTAGYDGYGSCPLTVEKGKILLAEFGYGGVLQPSFPSWLIDGTKPSRLAWHLKKDLLPAIYWDAMLKGHEWLASPKALQVTGS</sequence>
<protein>
    <submittedName>
        <fullName evidence="8">NAD(P)/FAD-dependent oxidoreductase</fullName>
    </submittedName>
</protein>
<evidence type="ECO:0000256" key="1">
    <source>
        <dbReference type="ARBA" id="ARBA00001974"/>
    </source>
</evidence>
<dbReference type="Proteomes" id="UP000285023">
    <property type="component" value="Unassembled WGS sequence"/>
</dbReference>
<evidence type="ECO:0000259" key="7">
    <source>
        <dbReference type="Pfam" id="PF07992"/>
    </source>
</evidence>
<reference evidence="8 9" key="1">
    <citation type="submission" date="2018-09" db="EMBL/GenBank/DDBJ databases">
        <title>Sphingomonas sp. DAC4.</title>
        <authorList>
            <person name="Seo T."/>
        </authorList>
    </citation>
    <scope>NUCLEOTIDE SEQUENCE [LARGE SCALE GENOMIC DNA]</scope>
    <source>
        <strain evidence="8 9">DAC4</strain>
    </source>
</reference>
<evidence type="ECO:0000313" key="8">
    <source>
        <dbReference type="EMBL" id="RIX31469.1"/>
    </source>
</evidence>
<evidence type="ECO:0000256" key="5">
    <source>
        <dbReference type="ARBA" id="ARBA00022946"/>
    </source>
</evidence>
<feature type="domain" description="FAD/NAD(P)-binding" evidence="7">
    <location>
        <begin position="4"/>
        <end position="128"/>
    </location>
</feature>
<evidence type="ECO:0000256" key="4">
    <source>
        <dbReference type="ARBA" id="ARBA00022827"/>
    </source>
</evidence>
<comment type="cofactor">
    <cofactor evidence="1">
        <name>FAD</name>
        <dbReference type="ChEBI" id="CHEBI:57692"/>
    </cofactor>
</comment>
<dbReference type="Gene3D" id="3.50.50.60">
    <property type="entry name" value="FAD/NAD(P)-binding domain"/>
    <property type="match status" value="2"/>
</dbReference>
<dbReference type="PANTHER" id="PTHR10632">
    <property type="entry name" value="SULFIDE:QUINONE OXIDOREDUCTASE"/>
    <property type="match status" value="1"/>
</dbReference>
<dbReference type="SUPFAM" id="SSF51905">
    <property type="entry name" value="FAD/NAD(P)-binding domain"/>
    <property type="match status" value="2"/>
</dbReference>
<dbReference type="EMBL" id="QXTF01000001">
    <property type="protein sequence ID" value="RIX31469.1"/>
    <property type="molecule type" value="Genomic_DNA"/>
</dbReference>
<keyword evidence="5" id="KW-0809">Transit peptide</keyword>
<dbReference type="FunFam" id="3.50.50.60:FF:000034">
    <property type="entry name" value="sulfide:quinone oxidoreductase, mitochondrial"/>
    <property type="match status" value="1"/>
</dbReference>
<dbReference type="AlphaFoldDB" id="A0A418Q0M9"/>
<keyword evidence="9" id="KW-1185">Reference proteome</keyword>
<comment type="caution">
    <text evidence="8">The sequence shown here is derived from an EMBL/GenBank/DDBJ whole genome shotgun (WGS) entry which is preliminary data.</text>
</comment>
<dbReference type="RefSeq" id="WP_119530328.1">
    <property type="nucleotide sequence ID" value="NZ_QXTF01000001.1"/>
</dbReference>
<keyword evidence="3" id="KW-0874">Quinone</keyword>
<evidence type="ECO:0000256" key="6">
    <source>
        <dbReference type="ARBA" id="ARBA00023002"/>
    </source>
</evidence>
<gene>
    <name evidence="8" type="ORF">D3M59_00055</name>
</gene>
<dbReference type="OrthoDB" id="9805710at2"/>
<dbReference type="GO" id="GO:0070224">
    <property type="term" value="F:sulfide:quinone oxidoreductase activity"/>
    <property type="evidence" value="ECO:0007669"/>
    <property type="project" value="TreeGrafter"/>
</dbReference>
<dbReference type="GO" id="GO:0071949">
    <property type="term" value="F:FAD binding"/>
    <property type="evidence" value="ECO:0007669"/>
    <property type="project" value="TreeGrafter"/>
</dbReference>
<dbReference type="InterPro" id="IPR023753">
    <property type="entry name" value="FAD/NAD-binding_dom"/>
</dbReference>
<dbReference type="GO" id="GO:0048038">
    <property type="term" value="F:quinone binding"/>
    <property type="evidence" value="ECO:0007669"/>
    <property type="project" value="UniProtKB-KW"/>
</dbReference>
<dbReference type="GO" id="GO:0070221">
    <property type="term" value="P:sulfide oxidation, using sulfide:quinone oxidoreductase"/>
    <property type="evidence" value="ECO:0007669"/>
    <property type="project" value="TreeGrafter"/>
</dbReference>
<dbReference type="PANTHER" id="PTHR10632:SF2">
    <property type="entry name" value="SULFIDE:QUINONE OXIDOREDUCTASE, MITOCHONDRIAL"/>
    <property type="match status" value="1"/>
</dbReference>
<evidence type="ECO:0000256" key="2">
    <source>
        <dbReference type="ARBA" id="ARBA00022630"/>
    </source>
</evidence>
<name>A0A418Q0M9_9SPHN</name>
<evidence type="ECO:0000256" key="3">
    <source>
        <dbReference type="ARBA" id="ARBA00022719"/>
    </source>
</evidence>
<evidence type="ECO:0000313" key="9">
    <source>
        <dbReference type="Proteomes" id="UP000285023"/>
    </source>
</evidence>